<dbReference type="EMBL" id="CAWUPB010000994">
    <property type="protein sequence ID" value="CAK7336017.1"/>
    <property type="molecule type" value="Genomic_DNA"/>
</dbReference>
<name>A0AAV1RKB4_9ROSI</name>
<accession>A0AAV1RKB4</accession>
<keyword evidence="2" id="KW-1185">Reference proteome</keyword>
<dbReference type="Proteomes" id="UP001314170">
    <property type="component" value="Unassembled WGS sequence"/>
</dbReference>
<evidence type="ECO:0000313" key="1">
    <source>
        <dbReference type="EMBL" id="CAK7336017.1"/>
    </source>
</evidence>
<comment type="caution">
    <text evidence="1">The sequence shown here is derived from an EMBL/GenBank/DDBJ whole genome shotgun (WGS) entry which is preliminary data.</text>
</comment>
<evidence type="ECO:0000313" key="2">
    <source>
        <dbReference type="Proteomes" id="UP001314170"/>
    </source>
</evidence>
<gene>
    <name evidence="1" type="ORF">DCAF_LOCUS11021</name>
</gene>
<organism evidence="1 2">
    <name type="scientific">Dovyalis caffra</name>
    <dbReference type="NCBI Taxonomy" id="77055"/>
    <lineage>
        <taxon>Eukaryota</taxon>
        <taxon>Viridiplantae</taxon>
        <taxon>Streptophyta</taxon>
        <taxon>Embryophyta</taxon>
        <taxon>Tracheophyta</taxon>
        <taxon>Spermatophyta</taxon>
        <taxon>Magnoliopsida</taxon>
        <taxon>eudicotyledons</taxon>
        <taxon>Gunneridae</taxon>
        <taxon>Pentapetalae</taxon>
        <taxon>rosids</taxon>
        <taxon>fabids</taxon>
        <taxon>Malpighiales</taxon>
        <taxon>Salicaceae</taxon>
        <taxon>Flacourtieae</taxon>
        <taxon>Dovyalis</taxon>
    </lineage>
</organism>
<proteinExistence type="predicted"/>
<protein>
    <submittedName>
        <fullName evidence="1">Uncharacterized protein</fullName>
    </submittedName>
</protein>
<dbReference type="AlphaFoldDB" id="A0AAV1RKB4"/>
<reference evidence="1 2" key="1">
    <citation type="submission" date="2024-01" db="EMBL/GenBank/DDBJ databases">
        <authorList>
            <person name="Waweru B."/>
        </authorList>
    </citation>
    <scope>NUCLEOTIDE SEQUENCE [LARGE SCALE GENOMIC DNA]</scope>
</reference>
<sequence length="107" mass="12309">MGVENLGLNFAHSVSRGRNVAVRRSGVASLWFLHGDDIFDRALRVEGRERPILKVKWLDLIFQDFGAPWPPNHNRGYLETESLFHSKMLLTPNQAMVIKFSIQFDDN</sequence>